<keyword evidence="5 12" id="KW-0812">Transmembrane</keyword>
<dbReference type="AlphaFoldDB" id="A0A4Y2BJ88"/>
<dbReference type="PANTHER" id="PTHR11690:SF248">
    <property type="entry name" value="PICKPOCKET 17, ISOFORM A"/>
    <property type="match status" value="1"/>
</dbReference>
<keyword evidence="11 12" id="KW-0407">Ion channel</keyword>
<comment type="subcellular location">
    <subcellularLocation>
        <location evidence="1">Membrane</location>
        <topology evidence="1">Multi-pass membrane protein</topology>
    </subcellularLocation>
</comment>
<dbReference type="Gene3D" id="1.10.287.770">
    <property type="entry name" value="YojJ-like"/>
    <property type="match status" value="1"/>
</dbReference>
<comment type="caution">
    <text evidence="14">The sequence shown here is derived from an EMBL/GenBank/DDBJ whole genome shotgun (WGS) entry which is preliminary data.</text>
</comment>
<sequence>MCTLNRTDATAAEPAYQFETFIVLRYNYQLCVQSVVSLGYLKQCHFCRWFRTLLGLKVYYRTLSLENITERPAYSWETLVANIGDNLGFFMGLTVITFVELAELLYDLIIVLIKRHSTKTISQY</sequence>
<keyword evidence="10 12" id="KW-0739">Sodium transport</keyword>
<evidence type="ECO:0000256" key="10">
    <source>
        <dbReference type="ARBA" id="ARBA00023201"/>
    </source>
</evidence>
<evidence type="ECO:0000256" key="4">
    <source>
        <dbReference type="ARBA" id="ARBA00022461"/>
    </source>
</evidence>
<dbReference type="Pfam" id="PF00858">
    <property type="entry name" value="ASC"/>
    <property type="match status" value="1"/>
</dbReference>
<evidence type="ECO:0000256" key="5">
    <source>
        <dbReference type="ARBA" id="ARBA00022692"/>
    </source>
</evidence>
<evidence type="ECO:0000256" key="13">
    <source>
        <dbReference type="SAM" id="Phobius"/>
    </source>
</evidence>
<dbReference type="PANTHER" id="PTHR11690">
    <property type="entry name" value="AMILORIDE-SENSITIVE SODIUM CHANNEL-RELATED"/>
    <property type="match status" value="1"/>
</dbReference>
<protein>
    <submittedName>
        <fullName evidence="14">Uncharacterized protein</fullName>
    </submittedName>
</protein>
<keyword evidence="7" id="KW-0915">Sodium</keyword>
<keyword evidence="9 13" id="KW-0472">Membrane</keyword>
<dbReference type="EMBL" id="BGPR01000083">
    <property type="protein sequence ID" value="GBL92013.1"/>
    <property type="molecule type" value="Genomic_DNA"/>
</dbReference>
<dbReference type="InterPro" id="IPR001873">
    <property type="entry name" value="ENaC"/>
</dbReference>
<gene>
    <name evidence="14" type="ORF">AVEN_102571_1</name>
</gene>
<keyword evidence="15" id="KW-1185">Reference proteome</keyword>
<evidence type="ECO:0000256" key="11">
    <source>
        <dbReference type="ARBA" id="ARBA00023303"/>
    </source>
</evidence>
<evidence type="ECO:0000256" key="9">
    <source>
        <dbReference type="ARBA" id="ARBA00023136"/>
    </source>
</evidence>
<evidence type="ECO:0000256" key="12">
    <source>
        <dbReference type="RuleBase" id="RU000679"/>
    </source>
</evidence>
<comment type="similarity">
    <text evidence="2 12">Belongs to the amiloride-sensitive sodium channel (TC 1.A.6) family.</text>
</comment>
<keyword evidence="3 12" id="KW-0813">Transport</keyword>
<evidence type="ECO:0000256" key="3">
    <source>
        <dbReference type="ARBA" id="ARBA00022448"/>
    </source>
</evidence>
<name>A0A4Y2BJ88_ARAVE</name>
<evidence type="ECO:0000256" key="7">
    <source>
        <dbReference type="ARBA" id="ARBA00023053"/>
    </source>
</evidence>
<keyword evidence="6 13" id="KW-1133">Transmembrane helix</keyword>
<keyword evidence="8 12" id="KW-0406">Ion transport</keyword>
<evidence type="ECO:0000256" key="2">
    <source>
        <dbReference type="ARBA" id="ARBA00007193"/>
    </source>
</evidence>
<reference evidence="14 15" key="1">
    <citation type="journal article" date="2019" name="Sci. Rep.">
        <title>Orb-weaving spider Araneus ventricosus genome elucidates the spidroin gene catalogue.</title>
        <authorList>
            <person name="Kono N."/>
            <person name="Nakamura H."/>
            <person name="Ohtoshi R."/>
            <person name="Moran D.A.P."/>
            <person name="Shinohara A."/>
            <person name="Yoshida Y."/>
            <person name="Fujiwara M."/>
            <person name="Mori M."/>
            <person name="Tomita M."/>
            <person name="Arakawa K."/>
        </authorList>
    </citation>
    <scope>NUCLEOTIDE SEQUENCE [LARGE SCALE GENOMIC DNA]</scope>
</reference>
<organism evidence="14 15">
    <name type="scientific">Araneus ventricosus</name>
    <name type="common">Orbweaver spider</name>
    <name type="synonym">Epeira ventricosa</name>
    <dbReference type="NCBI Taxonomy" id="182803"/>
    <lineage>
        <taxon>Eukaryota</taxon>
        <taxon>Metazoa</taxon>
        <taxon>Ecdysozoa</taxon>
        <taxon>Arthropoda</taxon>
        <taxon>Chelicerata</taxon>
        <taxon>Arachnida</taxon>
        <taxon>Araneae</taxon>
        <taxon>Araneomorphae</taxon>
        <taxon>Entelegynae</taxon>
        <taxon>Araneoidea</taxon>
        <taxon>Araneidae</taxon>
        <taxon>Araneus</taxon>
    </lineage>
</organism>
<dbReference type="GO" id="GO:0015280">
    <property type="term" value="F:ligand-gated sodium channel activity"/>
    <property type="evidence" value="ECO:0007669"/>
    <property type="project" value="TreeGrafter"/>
</dbReference>
<keyword evidence="4 12" id="KW-0894">Sodium channel</keyword>
<feature type="transmembrane region" description="Helical" evidence="13">
    <location>
        <begin position="89"/>
        <end position="113"/>
    </location>
</feature>
<dbReference type="Proteomes" id="UP000499080">
    <property type="component" value="Unassembled WGS sequence"/>
</dbReference>
<evidence type="ECO:0000313" key="14">
    <source>
        <dbReference type="EMBL" id="GBL92013.1"/>
    </source>
</evidence>
<proteinExistence type="inferred from homology"/>
<evidence type="ECO:0000256" key="8">
    <source>
        <dbReference type="ARBA" id="ARBA00023065"/>
    </source>
</evidence>
<evidence type="ECO:0000313" key="15">
    <source>
        <dbReference type="Proteomes" id="UP000499080"/>
    </source>
</evidence>
<accession>A0A4Y2BJ88</accession>
<evidence type="ECO:0000256" key="6">
    <source>
        <dbReference type="ARBA" id="ARBA00022989"/>
    </source>
</evidence>
<evidence type="ECO:0000256" key="1">
    <source>
        <dbReference type="ARBA" id="ARBA00004141"/>
    </source>
</evidence>
<dbReference type="OrthoDB" id="10263824at2759"/>
<dbReference type="GO" id="GO:0005886">
    <property type="term" value="C:plasma membrane"/>
    <property type="evidence" value="ECO:0007669"/>
    <property type="project" value="TreeGrafter"/>
</dbReference>